<comment type="function">
    <text evidence="10">Catalyzes the oxidation of L-aspartate to iminoaspartate, the first step in the de novo biosynthesis of NAD(+).</text>
</comment>
<dbReference type="InterPro" id="IPR027477">
    <property type="entry name" value="Succ_DH/fumarate_Rdtase_cat_sf"/>
</dbReference>
<keyword evidence="9" id="KW-0560">Oxidoreductase</keyword>
<comment type="catalytic activity">
    <reaction evidence="12">
        <text>L-aspartate + O2 = iminosuccinate + H2O2</text>
        <dbReference type="Rhea" id="RHEA:25876"/>
        <dbReference type="ChEBI" id="CHEBI:15379"/>
        <dbReference type="ChEBI" id="CHEBI:16240"/>
        <dbReference type="ChEBI" id="CHEBI:29991"/>
        <dbReference type="ChEBI" id="CHEBI:77875"/>
        <dbReference type="EC" id="1.4.3.16"/>
    </reaction>
    <physiologicalReaction direction="left-to-right" evidence="12">
        <dbReference type="Rhea" id="RHEA:25877"/>
    </physiologicalReaction>
</comment>
<dbReference type="PRINTS" id="PR00368">
    <property type="entry name" value="FADPNR"/>
</dbReference>
<sequence>MERPVTIEADLAVVGAGGAGLYTALTAAAAGARVALVSATPLAESSSYWAQGGLAAALAIDDSPERHLQDTLVTGRGTVRRSAAEVLTNEAPAMVKDLARLGVHFDADRKGRLALGLEGGHSVRRIVHAGGSATGRRVSRQLSALAAEDPRIEVLEESAATAVLTRDGRAAGVRLRDGRLVIARAVVLATGGAAALWARSTNPVGSSGSGLLLAQRAGAQLADLEMIQFHPTAVAGVDGADSFLVTEAVRGEGALLLDDHGERFVDELQPRDEVSRAVARKMLESGAPSVSLDMRAIDPALFPNVVTVLRRAGLDPARELVPVAPAAHYMMGGIATDLDGRSSLPALYAVGECACTGLHGANRLASNSLSECFVFGRRAALAALDEPAPSGIPEAPPSSPPPRLTAASREALWRDAGIERDAAGLRSLLDDPHPLVRLLAASALAREESRGAHQRRDFPNIDAALDGHHTVVTDGDPPSLMFWR</sequence>
<evidence type="ECO:0000256" key="11">
    <source>
        <dbReference type="ARBA" id="ARBA00030386"/>
    </source>
</evidence>
<dbReference type="InterPro" id="IPR015939">
    <property type="entry name" value="Fum_Rdtase/Succ_DH_flav-like_C"/>
</dbReference>
<dbReference type="SUPFAM" id="SSF51905">
    <property type="entry name" value="FAD/NAD(P)-binding domain"/>
    <property type="match status" value="1"/>
</dbReference>
<dbReference type="Gene3D" id="3.50.50.60">
    <property type="entry name" value="FAD/NAD(P)-binding domain"/>
    <property type="match status" value="1"/>
</dbReference>
<feature type="domain" description="Fumarate reductase/succinate dehydrogenase flavoprotein-like C-terminal" evidence="14">
    <location>
        <begin position="437"/>
        <end position="473"/>
    </location>
</feature>
<evidence type="ECO:0000256" key="7">
    <source>
        <dbReference type="ARBA" id="ARBA00022642"/>
    </source>
</evidence>
<dbReference type="PRINTS" id="PR00411">
    <property type="entry name" value="PNDRDTASEI"/>
</dbReference>
<dbReference type="Pfam" id="PF00890">
    <property type="entry name" value="FAD_binding_2"/>
    <property type="match status" value="1"/>
</dbReference>
<evidence type="ECO:0000256" key="2">
    <source>
        <dbReference type="ARBA" id="ARBA00004950"/>
    </source>
</evidence>
<dbReference type="PANTHER" id="PTHR42716:SF2">
    <property type="entry name" value="L-ASPARTATE OXIDASE, CHLOROPLASTIC"/>
    <property type="match status" value="1"/>
</dbReference>
<evidence type="ECO:0000256" key="3">
    <source>
        <dbReference type="ARBA" id="ARBA00008562"/>
    </source>
</evidence>
<keyword evidence="7" id="KW-0662">Pyridine nucleotide biosynthesis</keyword>
<dbReference type="RefSeq" id="WP_318596397.1">
    <property type="nucleotide sequence ID" value="NZ_JAWSTH010000013.1"/>
</dbReference>
<evidence type="ECO:0000256" key="9">
    <source>
        <dbReference type="ARBA" id="ARBA00023002"/>
    </source>
</evidence>
<dbReference type="EMBL" id="JAWSTH010000013">
    <property type="protein sequence ID" value="MDW5594139.1"/>
    <property type="molecule type" value="Genomic_DNA"/>
</dbReference>
<comment type="cofactor">
    <cofactor evidence="1">
        <name>FAD</name>
        <dbReference type="ChEBI" id="CHEBI:57692"/>
    </cofactor>
</comment>
<proteinExistence type="inferred from homology"/>
<dbReference type="Pfam" id="PF02910">
    <property type="entry name" value="Succ_DH_flav_C"/>
    <property type="match status" value="1"/>
</dbReference>
<dbReference type="InterPro" id="IPR005288">
    <property type="entry name" value="NadB"/>
</dbReference>
<dbReference type="EC" id="1.4.3.16" evidence="4"/>
<evidence type="ECO:0000256" key="10">
    <source>
        <dbReference type="ARBA" id="ARBA00029426"/>
    </source>
</evidence>
<evidence type="ECO:0000259" key="13">
    <source>
        <dbReference type="Pfam" id="PF00890"/>
    </source>
</evidence>
<comment type="pathway">
    <text evidence="2">Cofactor biosynthesis; NAD(+) biosynthesis; iminoaspartate from L-aspartate (oxidase route): step 1/1.</text>
</comment>
<protein>
    <recommendedName>
        <fullName evidence="5">L-aspartate oxidase</fullName>
        <ecNumber evidence="4">1.4.3.16</ecNumber>
    </recommendedName>
    <alternativeName>
        <fullName evidence="11">Quinolinate synthase B</fullName>
    </alternativeName>
</protein>
<keyword evidence="6" id="KW-0285">Flavoprotein</keyword>
<accession>A0ABU4HQ28</accession>
<dbReference type="InterPro" id="IPR003953">
    <property type="entry name" value="FAD-dep_OxRdtase_2_FAD-bd"/>
</dbReference>
<evidence type="ECO:0000256" key="4">
    <source>
        <dbReference type="ARBA" id="ARBA00012173"/>
    </source>
</evidence>
<keyword evidence="16" id="KW-1185">Reference proteome</keyword>
<evidence type="ECO:0000256" key="5">
    <source>
        <dbReference type="ARBA" id="ARBA00021901"/>
    </source>
</evidence>
<evidence type="ECO:0000259" key="14">
    <source>
        <dbReference type="Pfam" id="PF02910"/>
    </source>
</evidence>
<keyword evidence="8" id="KW-0274">FAD</keyword>
<evidence type="ECO:0000256" key="12">
    <source>
        <dbReference type="ARBA" id="ARBA00048305"/>
    </source>
</evidence>
<dbReference type="SUPFAM" id="SSF46977">
    <property type="entry name" value="Succinate dehydrogenase/fumarate reductase flavoprotein C-terminal domain"/>
    <property type="match status" value="1"/>
</dbReference>
<feature type="domain" description="FAD-dependent oxidoreductase 2 FAD-binding" evidence="13">
    <location>
        <begin position="10"/>
        <end position="369"/>
    </location>
</feature>
<reference evidence="16" key="1">
    <citation type="submission" date="2023-07" db="EMBL/GenBank/DDBJ databases">
        <title>Conexibacter stalactiti sp. nov., isolated from stalactites in a lava cave and emended description of the genus Conexibacter.</title>
        <authorList>
            <person name="Lee S.D."/>
        </authorList>
    </citation>
    <scope>NUCLEOTIDE SEQUENCE [LARGE SCALE GENOMIC DNA]</scope>
    <source>
        <strain evidence="16">KCTC 39840</strain>
    </source>
</reference>
<evidence type="ECO:0000256" key="8">
    <source>
        <dbReference type="ARBA" id="ARBA00022827"/>
    </source>
</evidence>
<dbReference type="Gene3D" id="1.20.58.100">
    <property type="entry name" value="Fumarate reductase/succinate dehydrogenase flavoprotein-like, C-terminal domain"/>
    <property type="match status" value="1"/>
</dbReference>
<dbReference type="InterPro" id="IPR037099">
    <property type="entry name" value="Fum_R/Succ_DH_flav-like_C_sf"/>
</dbReference>
<gene>
    <name evidence="15" type="ORF">R7226_07325</name>
</gene>
<organism evidence="15 16">
    <name type="scientific">Conexibacter stalactiti</name>
    <dbReference type="NCBI Taxonomy" id="1940611"/>
    <lineage>
        <taxon>Bacteria</taxon>
        <taxon>Bacillati</taxon>
        <taxon>Actinomycetota</taxon>
        <taxon>Thermoleophilia</taxon>
        <taxon>Solirubrobacterales</taxon>
        <taxon>Conexibacteraceae</taxon>
        <taxon>Conexibacter</taxon>
    </lineage>
</organism>
<evidence type="ECO:0000313" key="15">
    <source>
        <dbReference type="EMBL" id="MDW5594139.1"/>
    </source>
</evidence>
<dbReference type="Gene3D" id="3.90.700.10">
    <property type="entry name" value="Succinate dehydrogenase/fumarate reductase flavoprotein, catalytic domain"/>
    <property type="match status" value="1"/>
</dbReference>
<evidence type="ECO:0000256" key="1">
    <source>
        <dbReference type="ARBA" id="ARBA00001974"/>
    </source>
</evidence>
<name>A0ABU4HQ28_9ACTN</name>
<comment type="caution">
    <text evidence="15">The sequence shown here is derived from an EMBL/GenBank/DDBJ whole genome shotgun (WGS) entry which is preliminary data.</text>
</comment>
<evidence type="ECO:0000313" key="16">
    <source>
        <dbReference type="Proteomes" id="UP001284601"/>
    </source>
</evidence>
<dbReference type="Proteomes" id="UP001284601">
    <property type="component" value="Unassembled WGS sequence"/>
</dbReference>
<dbReference type="SUPFAM" id="SSF56425">
    <property type="entry name" value="Succinate dehydrogenase/fumarate reductase flavoprotein, catalytic domain"/>
    <property type="match status" value="1"/>
</dbReference>
<dbReference type="PANTHER" id="PTHR42716">
    <property type="entry name" value="L-ASPARTATE OXIDASE"/>
    <property type="match status" value="1"/>
</dbReference>
<evidence type="ECO:0000256" key="6">
    <source>
        <dbReference type="ARBA" id="ARBA00022630"/>
    </source>
</evidence>
<dbReference type="InterPro" id="IPR036188">
    <property type="entry name" value="FAD/NAD-bd_sf"/>
</dbReference>
<comment type="similarity">
    <text evidence="3">Belongs to the FAD-dependent oxidoreductase 2 family. NadB subfamily.</text>
</comment>